<dbReference type="PATRIC" id="fig|1423820.4.peg.828"/>
<dbReference type="EMBL" id="AYYZ01000005">
    <property type="protein sequence ID" value="KRM53240.1"/>
    <property type="molecule type" value="Genomic_DNA"/>
</dbReference>
<keyword evidence="1" id="KW-1133">Transmembrane helix</keyword>
<sequence>MASFLYYNEKYRFLERKSNLRAYREKIKRPHLYQLRELALAFTFCGGFIDAYTFTERGGTLAAGQTGNIIFFGTDIAKHNLPGLTTKIATFLAYILGLIVVTTIALKVKSKYKRIFCILPIMFISLVVGFVPTSVPNVFVVPFLAFGIAMQTIAFNKIEGLGYRNTVSTGNLQKAVIAWTKYFVNHDSSQTRAASNYLLLVISFICGAIVSALLDNYCGIHTIWIAASLLVIINFCYGLMVYHRDNFYPGEKL</sequence>
<dbReference type="AlphaFoldDB" id="A0A0R1ZEB6"/>
<keyword evidence="3" id="KW-1185">Reference proteome</keyword>
<keyword evidence="1" id="KW-0812">Transmembrane</keyword>
<dbReference type="Pfam" id="PF06912">
    <property type="entry name" value="DUF1275"/>
    <property type="match status" value="1"/>
</dbReference>
<dbReference type="Proteomes" id="UP000051291">
    <property type="component" value="Unassembled WGS sequence"/>
</dbReference>
<evidence type="ECO:0000313" key="2">
    <source>
        <dbReference type="EMBL" id="KRM53240.1"/>
    </source>
</evidence>
<name>A0A0R1ZEB6_9LACO</name>
<keyword evidence="1" id="KW-0472">Membrane</keyword>
<feature type="transmembrane region" description="Helical" evidence="1">
    <location>
        <begin position="220"/>
        <end position="242"/>
    </location>
</feature>
<comment type="caution">
    <text evidence="2">The sequence shown here is derived from an EMBL/GenBank/DDBJ whole genome shotgun (WGS) entry which is preliminary data.</text>
</comment>
<dbReference type="InterPro" id="IPR010699">
    <property type="entry name" value="DUF1275"/>
</dbReference>
<reference evidence="2 3" key="1">
    <citation type="journal article" date="2015" name="Genome Announc.">
        <title>Expanding the biotechnology potential of lactobacilli through comparative genomics of 213 strains and associated genera.</title>
        <authorList>
            <person name="Sun Z."/>
            <person name="Harris H.M."/>
            <person name="McCann A."/>
            <person name="Guo C."/>
            <person name="Argimon S."/>
            <person name="Zhang W."/>
            <person name="Yang X."/>
            <person name="Jeffery I.B."/>
            <person name="Cooney J.C."/>
            <person name="Kagawa T.F."/>
            <person name="Liu W."/>
            <person name="Song Y."/>
            <person name="Salvetti E."/>
            <person name="Wrobel A."/>
            <person name="Rasinkangas P."/>
            <person name="Parkhill J."/>
            <person name="Rea M.C."/>
            <person name="O'Sullivan O."/>
            <person name="Ritari J."/>
            <person name="Douillard F.P."/>
            <person name="Paul Ross R."/>
            <person name="Yang R."/>
            <person name="Briner A.E."/>
            <person name="Felis G.E."/>
            <person name="de Vos W.M."/>
            <person name="Barrangou R."/>
            <person name="Klaenhammer T.R."/>
            <person name="Caufield P.W."/>
            <person name="Cui Y."/>
            <person name="Zhang H."/>
            <person name="O'Toole P.W."/>
        </authorList>
    </citation>
    <scope>NUCLEOTIDE SEQUENCE [LARGE SCALE GENOMIC DNA]</scope>
    <source>
        <strain evidence="2 3">DSM 20653</strain>
    </source>
</reference>
<feature type="transmembrane region" description="Helical" evidence="1">
    <location>
        <begin position="115"/>
        <end position="132"/>
    </location>
</feature>
<dbReference type="STRING" id="1423820.FC64_GL000811"/>
<feature type="transmembrane region" description="Helical" evidence="1">
    <location>
        <begin position="38"/>
        <end position="55"/>
    </location>
</feature>
<accession>A0A0R1ZEB6</accession>
<feature type="transmembrane region" description="Helical" evidence="1">
    <location>
        <begin position="197"/>
        <end position="214"/>
    </location>
</feature>
<organism evidence="2 3">
    <name type="scientific">Ligilactobacillus araffinosus DSM 20653</name>
    <dbReference type="NCBI Taxonomy" id="1423820"/>
    <lineage>
        <taxon>Bacteria</taxon>
        <taxon>Bacillati</taxon>
        <taxon>Bacillota</taxon>
        <taxon>Bacilli</taxon>
        <taxon>Lactobacillales</taxon>
        <taxon>Lactobacillaceae</taxon>
        <taxon>Ligilactobacillus</taxon>
    </lineage>
</organism>
<dbReference type="PANTHER" id="PTHR37314">
    <property type="entry name" value="SLR0142 PROTEIN"/>
    <property type="match status" value="1"/>
</dbReference>
<dbReference type="PANTHER" id="PTHR37314:SF4">
    <property type="entry name" value="UPF0700 TRANSMEMBRANE PROTEIN YOAK"/>
    <property type="match status" value="1"/>
</dbReference>
<gene>
    <name evidence="2" type="ORF">FC64_GL000811</name>
</gene>
<evidence type="ECO:0000313" key="3">
    <source>
        <dbReference type="Proteomes" id="UP000051291"/>
    </source>
</evidence>
<feature type="transmembrane region" description="Helical" evidence="1">
    <location>
        <begin position="138"/>
        <end position="155"/>
    </location>
</feature>
<feature type="transmembrane region" description="Helical" evidence="1">
    <location>
        <begin position="88"/>
        <end position="108"/>
    </location>
</feature>
<protein>
    <submittedName>
        <fullName evidence="2">Membrane protein</fullName>
    </submittedName>
</protein>
<evidence type="ECO:0000256" key="1">
    <source>
        <dbReference type="SAM" id="Phobius"/>
    </source>
</evidence>
<proteinExistence type="predicted"/>